<organism evidence="2 3">
    <name type="scientific">Zooshikella harenae</name>
    <dbReference type="NCBI Taxonomy" id="2827238"/>
    <lineage>
        <taxon>Bacteria</taxon>
        <taxon>Pseudomonadati</taxon>
        <taxon>Pseudomonadota</taxon>
        <taxon>Gammaproteobacteria</taxon>
        <taxon>Oceanospirillales</taxon>
        <taxon>Zooshikellaceae</taxon>
        <taxon>Zooshikella</taxon>
    </lineage>
</organism>
<accession>A0ABS5ZHJ7</accession>
<keyword evidence="1" id="KW-0472">Membrane</keyword>
<protein>
    <recommendedName>
        <fullName evidence="4">DUF943 family protein</fullName>
    </recommendedName>
</protein>
<sequence length="162" mass="19181">MKKISALIKKPLFFIAVLVVLFYIFIKWAEKGLAVRHSVVISPNQVYRVESYTPWLLFGDSREYTYVKLYNDLTGEYIADSEIMGYYQGATWWNKNYISADFPEDYGFNLKCYRIKLLDPEANCFITKHKFSYLFDRLDLRGDSIDEILLKDEYKKAEDESE</sequence>
<evidence type="ECO:0000256" key="1">
    <source>
        <dbReference type="SAM" id="Phobius"/>
    </source>
</evidence>
<evidence type="ECO:0000313" key="2">
    <source>
        <dbReference type="EMBL" id="MBU2713531.1"/>
    </source>
</evidence>
<keyword evidence="3" id="KW-1185">Reference proteome</keyword>
<name>A0ABS5ZHJ7_9GAMM</name>
<feature type="transmembrane region" description="Helical" evidence="1">
    <location>
        <begin position="12"/>
        <end position="29"/>
    </location>
</feature>
<dbReference type="Proteomes" id="UP000690515">
    <property type="component" value="Unassembled WGS sequence"/>
</dbReference>
<gene>
    <name evidence="2" type="ORF">KCG35_20945</name>
</gene>
<keyword evidence="1" id="KW-0812">Transmembrane</keyword>
<dbReference type="EMBL" id="JAGSOY010000085">
    <property type="protein sequence ID" value="MBU2713531.1"/>
    <property type="molecule type" value="Genomic_DNA"/>
</dbReference>
<reference evidence="2 3" key="1">
    <citation type="submission" date="2021-04" db="EMBL/GenBank/DDBJ databases">
        <authorList>
            <person name="Pira H."/>
            <person name="Risdian C."/>
            <person name="Wink J."/>
        </authorList>
    </citation>
    <scope>NUCLEOTIDE SEQUENCE [LARGE SCALE GENOMIC DNA]</scope>
    <source>
        <strain evidence="2 3">WH53</strain>
    </source>
</reference>
<keyword evidence="1" id="KW-1133">Transmembrane helix</keyword>
<proteinExistence type="predicted"/>
<comment type="caution">
    <text evidence="2">The sequence shown here is derived from an EMBL/GenBank/DDBJ whole genome shotgun (WGS) entry which is preliminary data.</text>
</comment>
<evidence type="ECO:0008006" key="4">
    <source>
        <dbReference type="Google" id="ProtNLM"/>
    </source>
</evidence>
<evidence type="ECO:0000313" key="3">
    <source>
        <dbReference type="Proteomes" id="UP000690515"/>
    </source>
</evidence>
<dbReference type="RefSeq" id="WP_215821816.1">
    <property type="nucleotide sequence ID" value="NZ_JAGSOY010000085.1"/>
</dbReference>